<feature type="compositionally biased region" description="Polar residues" evidence="2">
    <location>
        <begin position="1090"/>
        <end position="1126"/>
    </location>
</feature>
<feature type="compositionally biased region" description="Basic and acidic residues" evidence="2">
    <location>
        <begin position="1203"/>
        <end position="1218"/>
    </location>
</feature>
<keyword evidence="5" id="KW-1185">Reference proteome</keyword>
<dbReference type="Pfam" id="PF00619">
    <property type="entry name" value="CARD"/>
    <property type="match status" value="1"/>
</dbReference>
<feature type="coiled-coil region" evidence="1">
    <location>
        <begin position="142"/>
        <end position="169"/>
    </location>
</feature>
<accession>A0AAD9JYX4</accession>
<sequence>MGDYGMSEVHRALLTHNRTFLLRNIFPSEEFWSLLMEKELLTSDMLEDIQMSPKTSTRISSLLDILPRRGPEAFDLFIETLLETSQSHVAERLKEQEVTDQFKSGLRIHCPSEHSLQMFLSTFQHSMRKLEHFREQKFEVILEEQGSALEKLEEDCSQAQQETEQLRASIRQCSRLTASVATALSSGFLSPPAVLHLQDELDTFWTGLDMSNSKHMCGGIHGNMQVIVSYLRGNVDGVSGQKTDCSCQTEEEVGGQMTQSVKKLQSLRRNIDHLMRSAAMHDSIPSSLVETVLHRHTDEVPVRAALAARSLRATLQVQHLEQAIDRKEVELSHTQQDLQCRLKSADDCCTTVRLSVLQVITDDCCTTVRLSVLQVITDDCCTTVRLSVLQVITDDCCTTVRLSVLQVITDDCCTTVRLSVLQVITDHCCTTVRLSVLQVITDDCCTTVRLSVLQVITDDCCMTVRLSVLQVITDDCCTTVRLSVLQVITDDCCTTVRLSVLQVITDDCCMTVRLSVLQVITDDCCTTVRLSVLQVITDDCCTTVRLSVLQVATDDCCTTVRLSVLQVATDDCCMTVRPSVLQVATDDCCTTVTTVRLSVLQVATDDCCTTVTTVRPSVLQVATDDCCTTVTTVRPSVLQVATDDCCTTVTTVRPSVLQVATDDCCTTVTTVRPSVLQVATDDCCTTVTTVRPSVLQVATDDCCTTVTTVRPSVLQVATDNCCMTVRPSVLQVATDDCCTTVTTVRLSVLQVATDNCCMTVRPSVLQVATDDCCMTVRPSVLQVATDDCCTTVTTVRPSVLQVATDDCCMTVRPSVLQVATDDCCPTATAVALDCCAAGRYRQLRMTVRPSVLQVATDDCCTTVTTVASVCRSLQTTAVRLLDLSVLQVITDDCCMTVRPSVLQVATDNCCMTVRPSVLQVATDDCCMTVRPVCAAGRYRRLLYDLLPNCEEEEEEEDTRWQTREMSTQTDIPAHLPTGSRNPTHHAKHMAPAGREKDHYSHSRAKPQKQTLASKGKTNVRPVDLHKRTASDNRDSDTDETPRSNRDIAAEKAGCVSHYDALGKTSKQQSEANIRPNTHRSRSDIPHRLHQSSSVLYKLSPPSTESDQSISTTARTTQGTSEHNNNDVFETKHKPVVQLEVTKMKQVRSKPKLKQKFKLRSSVTKLETDNQETIYEENGPETRRRSLTINNLQMFGGPANGLNENRRRQTDTLDSTRESSEFSLVGVKL</sequence>
<dbReference type="EMBL" id="JAODUO010001561">
    <property type="protein sequence ID" value="KAK2161787.1"/>
    <property type="molecule type" value="Genomic_DNA"/>
</dbReference>
<evidence type="ECO:0000259" key="3">
    <source>
        <dbReference type="PROSITE" id="PS50209"/>
    </source>
</evidence>
<dbReference type="SMART" id="SM00114">
    <property type="entry name" value="CARD"/>
    <property type="match status" value="1"/>
</dbReference>
<dbReference type="PANTHER" id="PTHR15034:SF5">
    <property type="entry name" value="DEATH DOMAIN-CONTAINING PROTEIN CRADD"/>
    <property type="match status" value="1"/>
</dbReference>
<feature type="compositionally biased region" description="Basic and acidic residues" evidence="2">
    <location>
        <begin position="1022"/>
        <end position="1049"/>
    </location>
</feature>
<evidence type="ECO:0000313" key="4">
    <source>
        <dbReference type="EMBL" id="KAK2161787.1"/>
    </source>
</evidence>
<proteinExistence type="predicted"/>
<comment type="caution">
    <text evidence="4">The sequence shown here is derived from an EMBL/GenBank/DDBJ whole genome shotgun (WGS) entry which is preliminary data.</text>
</comment>
<evidence type="ECO:0000313" key="5">
    <source>
        <dbReference type="Proteomes" id="UP001209878"/>
    </source>
</evidence>
<dbReference type="GO" id="GO:0070513">
    <property type="term" value="F:death domain binding"/>
    <property type="evidence" value="ECO:0007669"/>
    <property type="project" value="InterPro"/>
</dbReference>
<feature type="region of interest" description="Disordered" evidence="2">
    <location>
        <begin position="1196"/>
        <end position="1218"/>
    </location>
</feature>
<evidence type="ECO:0000256" key="2">
    <source>
        <dbReference type="SAM" id="MobiDB-lite"/>
    </source>
</evidence>
<keyword evidence="1" id="KW-0175">Coiled coil</keyword>
<name>A0AAD9JYX4_RIDPI</name>
<feature type="compositionally biased region" description="Polar residues" evidence="2">
    <location>
        <begin position="1007"/>
        <end position="1016"/>
    </location>
</feature>
<feature type="domain" description="CARD" evidence="3">
    <location>
        <begin position="6"/>
        <end position="96"/>
    </location>
</feature>
<reference evidence="4" key="1">
    <citation type="journal article" date="2023" name="Mol. Biol. Evol.">
        <title>Third-Generation Sequencing Reveals the Adaptive Role of the Epigenome in Three Deep-Sea Polychaetes.</title>
        <authorList>
            <person name="Perez M."/>
            <person name="Aroh O."/>
            <person name="Sun Y."/>
            <person name="Lan Y."/>
            <person name="Juniper S.K."/>
            <person name="Young C.R."/>
            <person name="Angers B."/>
            <person name="Qian P.Y."/>
        </authorList>
    </citation>
    <scope>NUCLEOTIDE SEQUENCE</scope>
    <source>
        <strain evidence="4">R07B-5</strain>
    </source>
</reference>
<dbReference type="CDD" id="cd01671">
    <property type="entry name" value="CARD"/>
    <property type="match status" value="1"/>
</dbReference>
<dbReference type="GO" id="GO:0002020">
    <property type="term" value="F:protease binding"/>
    <property type="evidence" value="ECO:0007669"/>
    <property type="project" value="InterPro"/>
</dbReference>
<organism evidence="4 5">
    <name type="scientific">Ridgeia piscesae</name>
    <name type="common">Tubeworm</name>
    <dbReference type="NCBI Taxonomy" id="27915"/>
    <lineage>
        <taxon>Eukaryota</taxon>
        <taxon>Metazoa</taxon>
        <taxon>Spiralia</taxon>
        <taxon>Lophotrochozoa</taxon>
        <taxon>Annelida</taxon>
        <taxon>Polychaeta</taxon>
        <taxon>Sedentaria</taxon>
        <taxon>Canalipalpata</taxon>
        <taxon>Sabellida</taxon>
        <taxon>Siboglinidae</taxon>
        <taxon>Ridgeia</taxon>
    </lineage>
</organism>
<protein>
    <recommendedName>
        <fullName evidence="3">CARD domain-containing protein</fullName>
    </recommendedName>
</protein>
<feature type="compositionally biased region" description="Polar residues" evidence="2">
    <location>
        <begin position="1064"/>
        <end position="1075"/>
    </location>
</feature>
<dbReference type="Proteomes" id="UP001209878">
    <property type="component" value="Unassembled WGS sequence"/>
</dbReference>
<feature type="region of interest" description="Disordered" evidence="2">
    <location>
        <begin position="954"/>
        <end position="1126"/>
    </location>
</feature>
<dbReference type="InterPro" id="IPR011029">
    <property type="entry name" value="DEATH-like_dom_sf"/>
</dbReference>
<dbReference type="SUPFAM" id="SSF47986">
    <property type="entry name" value="DEATH domain"/>
    <property type="match status" value="1"/>
</dbReference>
<dbReference type="InterPro" id="IPR037939">
    <property type="entry name" value="CRADD"/>
</dbReference>
<dbReference type="GO" id="GO:0042981">
    <property type="term" value="P:regulation of apoptotic process"/>
    <property type="evidence" value="ECO:0007669"/>
    <property type="project" value="InterPro"/>
</dbReference>
<evidence type="ECO:0000256" key="1">
    <source>
        <dbReference type="SAM" id="Coils"/>
    </source>
</evidence>
<dbReference type="PROSITE" id="PS50209">
    <property type="entry name" value="CARD"/>
    <property type="match status" value="1"/>
</dbReference>
<dbReference type="PANTHER" id="PTHR15034">
    <property type="entry name" value="DEATH DOMAIN-CONTAINING PROTEIN CRADD"/>
    <property type="match status" value="1"/>
</dbReference>
<gene>
    <name evidence="4" type="ORF">NP493_1560g00010</name>
</gene>
<dbReference type="AlphaFoldDB" id="A0AAD9JYX4"/>
<dbReference type="Gene3D" id="1.10.533.10">
    <property type="entry name" value="Death Domain, Fas"/>
    <property type="match status" value="1"/>
</dbReference>
<dbReference type="InterPro" id="IPR001315">
    <property type="entry name" value="CARD"/>
</dbReference>